<evidence type="ECO:0000259" key="5">
    <source>
        <dbReference type="Pfam" id="PF13193"/>
    </source>
</evidence>
<dbReference type="Gene3D" id="3.40.50.12780">
    <property type="entry name" value="N-terminal domain of ligase-like"/>
    <property type="match status" value="1"/>
</dbReference>
<dbReference type="InterPro" id="IPR045851">
    <property type="entry name" value="AMP-bd_C_sf"/>
</dbReference>
<organism evidence="6 7">
    <name type="scientific">Actinomadura logoneensis</name>
    <dbReference type="NCBI Taxonomy" id="2293572"/>
    <lineage>
        <taxon>Bacteria</taxon>
        <taxon>Bacillati</taxon>
        <taxon>Actinomycetota</taxon>
        <taxon>Actinomycetes</taxon>
        <taxon>Streptosporangiales</taxon>
        <taxon>Thermomonosporaceae</taxon>
        <taxon>Actinomadura</taxon>
    </lineage>
</organism>
<dbReference type="PROSITE" id="PS00455">
    <property type="entry name" value="AMP_BINDING"/>
    <property type="match status" value="1"/>
</dbReference>
<keyword evidence="7" id="KW-1185">Reference proteome</keyword>
<evidence type="ECO:0000313" key="7">
    <source>
        <dbReference type="Proteomes" id="UP000261811"/>
    </source>
</evidence>
<feature type="domain" description="AMP-binding enzyme C-terminal" evidence="5">
    <location>
        <begin position="514"/>
        <end position="589"/>
    </location>
</feature>
<proteinExistence type="inferred from homology"/>
<accession>A0A372JQ43</accession>
<dbReference type="Proteomes" id="UP000261811">
    <property type="component" value="Unassembled WGS sequence"/>
</dbReference>
<reference evidence="6 7" key="1">
    <citation type="submission" date="2018-08" db="EMBL/GenBank/DDBJ databases">
        <title>Actinomadura jelena sp. nov., a novel Actinomycete isolated from soil in Chad.</title>
        <authorList>
            <person name="Shi L."/>
        </authorList>
    </citation>
    <scope>NUCLEOTIDE SEQUENCE [LARGE SCALE GENOMIC DNA]</scope>
    <source>
        <strain evidence="6 7">NEAU-G17</strain>
    </source>
</reference>
<protein>
    <submittedName>
        <fullName evidence="6">Acyl-CoA synthetase</fullName>
    </submittedName>
</protein>
<dbReference type="EMBL" id="QURH01000159">
    <property type="protein sequence ID" value="RFU42090.1"/>
    <property type="molecule type" value="Genomic_DNA"/>
</dbReference>
<feature type="domain" description="AMP-dependent synthetase/ligase" evidence="4">
    <location>
        <begin position="108"/>
        <end position="464"/>
    </location>
</feature>
<gene>
    <name evidence="6" type="ORF">DZF91_08320</name>
</gene>
<dbReference type="Pfam" id="PF13193">
    <property type="entry name" value="AMP-binding_C"/>
    <property type="match status" value="1"/>
</dbReference>
<dbReference type="InterPro" id="IPR025110">
    <property type="entry name" value="AMP-bd_C"/>
</dbReference>
<dbReference type="Gene3D" id="3.30.300.30">
    <property type="match status" value="1"/>
</dbReference>
<comment type="similarity">
    <text evidence="1">Belongs to the ATP-dependent AMP-binding enzyme family.</text>
</comment>
<dbReference type="PANTHER" id="PTHR43201">
    <property type="entry name" value="ACYL-COA SYNTHETASE"/>
    <property type="match status" value="1"/>
</dbReference>
<dbReference type="GO" id="GO:0031956">
    <property type="term" value="F:medium-chain fatty acid-CoA ligase activity"/>
    <property type="evidence" value="ECO:0007669"/>
    <property type="project" value="TreeGrafter"/>
</dbReference>
<evidence type="ECO:0000313" key="6">
    <source>
        <dbReference type="EMBL" id="RFU42090.1"/>
    </source>
</evidence>
<evidence type="ECO:0000256" key="1">
    <source>
        <dbReference type="ARBA" id="ARBA00006432"/>
    </source>
</evidence>
<feature type="region of interest" description="Disordered" evidence="3">
    <location>
        <begin position="1"/>
        <end position="51"/>
    </location>
</feature>
<evidence type="ECO:0000259" key="4">
    <source>
        <dbReference type="Pfam" id="PF00501"/>
    </source>
</evidence>
<keyword evidence="2" id="KW-0436">Ligase</keyword>
<dbReference type="OrthoDB" id="4363623at2"/>
<dbReference type="InterPro" id="IPR020845">
    <property type="entry name" value="AMP-binding_CS"/>
</dbReference>
<dbReference type="InterPro" id="IPR042099">
    <property type="entry name" value="ANL_N_sf"/>
</dbReference>
<feature type="compositionally biased region" description="Pro residues" evidence="3">
    <location>
        <begin position="7"/>
        <end position="25"/>
    </location>
</feature>
<dbReference type="PANTHER" id="PTHR43201:SF5">
    <property type="entry name" value="MEDIUM-CHAIN ACYL-COA LIGASE ACSF2, MITOCHONDRIAL"/>
    <property type="match status" value="1"/>
</dbReference>
<dbReference type="Pfam" id="PF00501">
    <property type="entry name" value="AMP-binding"/>
    <property type="match status" value="1"/>
</dbReference>
<dbReference type="SUPFAM" id="SSF56801">
    <property type="entry name" value="Acetyl-CoA synthetase-like"/>
    <property type="match status" value="1"/>
</dbReference>
<evidence type="ECO:0000256" key="2">
    <source>
        <dbReference type="ARBA" id="ARBA00022598"/>
    </source>
</evidence>
<evidence type="ECO:0000256" key="3">
    <source>
        <dbReference type="SAM" id="MobiDB-lite"/>
    </source>
</evidence>
<sequence>MTTSPHPLTPSQPTTPPAPHPPGPSAEPCQPVASAHPVAPSQSAGSDQPVASAHLAESAGPYQLVASAHPAGPFPAVAASQSLGSFRSSASPRAAAAGRVETLDGLVRRAADLWPERTAWTFDETGERLTFAEVDRRTDALAALLAGLGVRPGDRVGVMVRNRPEFPLSWLAAAKVGAATVPVNTAYRQYDATHVLAHAGCRVLLTTGEFVPLVDEIRSATDLVHVIDLDRLPSDDVAGPPTGASSTEPVPVAESVANVQYTSGTTGAPKGCVLPHRYWTTLAAGLVDGWPNLGEDDVILTAQPFHYMDPQWNVAAGLMAGASLVVLDRFHPTTFWGKVREHGVTWFYCLGLMPKLLLDMPPSPDDRNHRVRAVCASAIPPALHAALEERWGVPWFEAFGMTETGGDIRLGPDDHDAAVGTGCLGRPVPGREAMIVGPDGATPVPRGETGELVLRGTGMMHGYFRDPEATARAFAGGWFHTGDLARMDGEGRVYYVGRTKDMIRRSGENVSAQEVETVLQLHPRVAMAAVLPEPDELRGEEVHAVVVAEGGADAVPPEELIAHGRARLAYFKVPRYWTYVDELPRTASERVSKAAVRNLLSTVPTYDGTSGTWT</sequence>
<dbReference type="AlphaFoldDB" id="A0A372JQ43"/>
<comment type="caution">
    <text evidence="6">The sequence shown here is derived from an EMBL/GenBank/DDBJ whole genome shotgun (WGS) entry which is preliminary data.</text>
</comment>
<name>A0A372JQ43_9ACTN</name>
<dbReference type="GO" id="GO:0006631">
    <property type="term" value="P:fatty acid metabolic process"/>
    <property type="evidence" value="ECO:0007669"/>
    <property type="project" value="TreeGrafter"/>
</dbReference>
<dbReference type="InterPro" id="IPR000873">
    <property type="entry name" value="AMP-dep_synth/lig_dom"/>
</dbReference>